<organism evidence="3 4">
    <name type="scientific">Paracoccus aminovorans</name>
    <dbReference type="NCBI Taxonomy" id="34004"/>
    <lineage>
        <taxon>Bacteria</taxon>
        <taxon>Pseudomonadati</taxon>
        <taxon>Pseudomonadota</taxon>
        <taxon>Alphaproteobacteria</taxon>
        <taxon>Rhodobacterales</taxon>
        <taxon>Paracoccaceae</taxon>
        <taxon>Paracoccus</taxon>
    </lineage>
</organism>
<dbReference type="GO" id="GO:0010134">
    <property type="term" value="P:sulfate assimilation via adenylyl sulfate reduction"/>
    <property type="evidence" value="ECO:0007669"/>
    <property type="project" value="TreeGrafter"/>
</dbReference>
<evidence type="ECO:0000259" key="2">
    <source>
        <dbReference type="Pfam" id="PF14306"/>
    </source>
</evidence>
<proteinExistence type="predicted"/>
<dbReference type="AlphaFoldDB" id="A0A1I2X346"/>
<dbReference type="EMBL" id="FOPU01000001">
    <property type="protein sequence ID" value="SFH07955.1"/>
    <property type="molecule type" value="Genomic_DNA"/>
</dbReference>
<keyword evidence="4" id="KW-1185">Reference proteome</keyword>
<dbReference type="InterPro" id="IPR015947">
    <property type="entry name" value="PUA-like_sf"/>
</dbReference>
<dbReference type="Proteomes" id="UP000183635">
    <property type="component" value="Unassembled WGS sequence"/>
</dbReference>
<dbReference type="GO" id="GO:0005737">
    <property type="term" value="C:cytoplasm"/>
    <property type="evidence" value="ECO:0007669"/>
    <property type="project" value="TreeGrafter"/>
</dbReference>
<dbReference type="GO" id="GO:0004781">
    <property type="term" value="F:sulfate adenylyltransferase (ATP) activity"/>
    <property type="evidence" value="ECO:0007669"/>
    <property type="project" value="TreeGrafter"/>
</dbReference>
<dbReference type="GO" id="GO:0019379">
    <property type="term" value="P:sulfate assimilation, phosphoadenylyl sulfate reduction by phosphoadenylyl-sulfate reductase (thioredoxin)"/>
    <property type="evidence" value="ECO:0007669"/>
    <property type="project" value="TreeGrafter"/>
</dbReference>
<evidence type="ECO:0000313" key="3">
    <source>
        <dbReference type="EMBL" id="SFH07955.1"/>
    </source>
</evidence>
<dbReference type="Pfam" id="PF14306">
    <property type="entry name" value="PUA_2"/>
    <property type="match status" value="1"/>
</dbReference>
<dbReference type="SUPFAM" id="SSF88697">
    <property type="entry name" value="PUA domain-like"/>
    <property type="match status" value="1"/>
</dbReference>
<protein>
    <submittedName>
        <fullName evidence="3">Sulfate adenylyltransferase</fullName>
    </submittedName>
</protein>
<reference evidence="3 4" key="1">
    <citation type="submission" date="2016-10" db="EMBL/GenBank/DDBJ databases">
        <authorList>
            <person name="de Groot N.N."/>
        </authorList>
    </citation>
    <scope>NUCLEOTIDE SEQUENCE [LARGE SCALE GENOMIC DNA]</scope>
    <source>
        <strain evidence="3 4">DSM 8537</strain>
    </source>
</reference>
<evidence type="ECO:0000313" key="4">
    <source>
        <dbReference type="Proteomes" id="UP000183635"/>
    </source>
</evidence>
<dbReference type="InterPro" id="IPR050512">
    <property type="entry name" value="Sulf_AdTrans/APS_kinase"/>
</dbReference>
<keyword evidence="3" id="KW-0548">Nucleotidyltransferase</keyword>
<sequence length="219" mass="22379">MSGFPALPELYVTPSAAQGLRDEAARRLQWVLSPEQMRDLALLMDGAMFPLRGYLAQADHAAVAAGGRLASGAFWPLPLALEVSAGFAATLEPGEDIALCAPDGAVLAILSVTDRWGGDPLLLGGRVKGLAPPPGRAADLTPNALRAWFRAAGCTRVVAELGTAVTLRPDAGAAVVLPLAGEAAWQAIAARNHGATHLDTGGDAALRALAAEVGLEPLG</sequence>
<dbReference type="Gene3D" id="3.10.400.10">
    <property type="entry name" value="Sulfate adenylyltransferase"/>
    <property type="match status" value="1"/>
</dbReference>
<dbReference type="InterPro" id="IPR025980">
    <property type="entry name" value="ATP-Sase_PUA-like_dom"/>
</dbReference>
<dbReference type="RefSeq" id="WP_074965715.1">
    <property type="nucleotide sequence ID" value="NZ_FOPU01000001.1"/>
</dbReference>
<dbReference type="STRING" id="34004.SAMN04488021_10153"/>
<keyword evidence="1 3" id="KW-0808">Transferase</keyword>
<gene>
    <name evidence="3" type="ORF">SAMN04488021_10153</name>
</gene>
<accession>A0A1I2X346</accession>
<dbReference type="PANTHER" id="PTHR42700:SF1">
    <property type="entry name" value="SULFATE ADENYLYLTRANSFERASE"/>
    <property type="match status" value="1"/>
</dbReference>
<name>A0A1I2X346_9RHOB</name>
<evidence type="ECO:0000256" key="1">
    <source>
        <dbReference type="ARBA" id="ARBA00022679"/>
    </source>
</evidence>
<feature type="domain" description="ATP-sulfurylase PUA-like" evidence="2">
    <location>
        <begin position="6"/>
        <end position="117"/>
    </location>
</feature>
<dbReference type="PANTHER" id="PTHR42700">
    <property type="entry name" value="SULFATE ADENYLYLTRANSFERASE"/>
    <property type="match status" value="1"/>
</dbReference>